<keyword evidence="8" id="KW-1185">Reference proteome</keyword>
<evidence type="ECO:0000313" key="7">
    <source>
        <dbReference type="EMBL" id="MFC3002841.1"/>
    </source>
</evidence>
<gene>
    <name evidence="7" type="ORF">ACFOD3_23275</name>
</gene>
<keyword evidence="2" id="KW-0805">Transcription regulation</keyword>
<keyword evidence="3" id="KW-0238">DNA-binding</keyword>
<dbReference type="Pfam" id="PF03466">
    <property type="entry name" value="LysR_substrate"/>
    <property type="match status" value="1"/>
</dbReference>
<name>A0ABV7C112_9PROT</name>
<dbReference type="Proteomes" id="UP001595420">
    <property type="component" value="Unassembled WGS sequence"/>
</dbReference>
<keyword evidence="4" id="KW-0010">Activator</keyword>
<keyword evidence="5" id="KW-0804">Transcription</keyword>
<sequence length="295" mass="32122">MGLRMRSNLPLNALRAFETAARHLSFTRAGLELRVTQAAISHQVKGLEELLGVPLFRRLPRGIALTDEGAALLPEIAEAFHRLGRGLERFEAGQAREVLTLGVVSSFALGWLLPRLERLRAACPFIDLRIETNNNRVDLAGEGLDAAIRFGDGAWHGTEAIPLLDAPLAPACAPALAARLRHPADLAGETLLRSYRAEEWPRWFAALGLDAPPLRGFIFDSSLALAEAAAQGAGVALLPLRLFTRDLRQGRLARPFAAEVSLGQYWLTRLHSRAPSPAMSAFQAWLLEEAAKPAD</sequence>
<protein>
    <submittedName>
        <fullName evidence="7">LysR family transcriptional regulator</fullName>
    </submittedName>
</protein>
<dbReference type="Pfam" id="PF00126">
    <property type="entry name" value="HTH_1"/>
    <property type="match status" value="1"/>
</dbReference>
<evidence type="ECO:0000256" key="3">
    <source>
        <dbReference type="ARBA" id="ARBA00023125"/>
    </source>
</evidence>
<evidence type="ECO:0000256" key="5">
    <source>
        <dbReference type="ARBA" id="ARBA00023163"/>
    </source>
</evidence>
<dbReference type="InterPro" id="IPR000847">
    <property type="entry name" value="LysR_HTH_N"/>
</dbReference>
<feature type="domain" description="HTH lysR-type" evidence="6">
    <location>
        <begin position="9"/>
        <end position="66"/>
    </location>
</feature>
<evidence type="ECO:0000259" key="6">
    <source>
        <dbReference type="PROSITE" id="PS50931"/>
    </source>
</evidence>
<dbReference type="EMBL" id="JBHRSB010000008">
    <property type="protein sequence ID" value="MFC3002841.1"/>
    <property type="molecule type" value="Genomic_DNA"/>
</dbReference>
<dbReference type="PANTHER" id="PTHR30537:SF70">
    <property type="entry name" value="HTH-TYPE TRANSCRIPTIONAL ACTIVATOR AMPR"/>
    <property type="match status" value="1"/>
</dbReference>
<evidence type="ECO:0000256" key="1">
    <source>
        <dbReference type="ARBA" id="ARBA00009437"/>
    </source>
</evidence>
<evidence type="ECO:0000313" key="8">
    <source>
        <dbReference type="Proteomes" id="UP001595420"/>
    </source>
</evidence>
<dbReference type="PRINTS" id="PR00039">
    <property type="entry name" value="HTHLYSR"/>
</dbReference>
<proteinExistence type="inferred from homology"/>
<organism evidence="7 8">
    <name type="scientific">Falsiroseomonas tokyonensis</name>
    <dbReference type="NCBI Taxonomy" id="430521"/>
    <lineage>
        <taxon>Bacteria</taxon>
        <taxon>Pseudomonadati</taxon>
        <taxon>Pseudomonadota</taxon>
        <taxon>Alphaproteobacteria</taxon>
        <taxon>Acetobacterales</taxon>
        <taxon>Roseomonadaceae</taxon>
        <taxon>Falsiroseomonas</taxon>
    </lineage>
</organism>
<accession>A0ABV7C112</accession>
<dbReference type="Gene3D" id="3.40.190.10">
    <property type="entry name" value="Periplasmic binding protein-like II"/>
    <property type="match status" value="2"/>
</dbReference>
<dbReference type="InterPro" id="IPR036390">
    <property type="entry name" value="WH_DNA-bd_sf"/>
</dbReference>
<evidence type="ECO:0000256" key="2">
    <source>
        <dbReference type="ARBA" id="ARBA00023015"/>
    </source>
</evidence>
<reference evidence="8" key="1">
    <citation type="journal article" date="2019" name="Int. J. Syst. Evol. Microbiol.">
        <title>The Global Catalogue of Microorganisms (GCM) 10K type strain sequencing project: providing services to taxonomists for standard genome sequencing and annotation.</title>
        <authorList>
            <consortium name="The Broad Institute Genomics Platform"/>
            <consortium name="The Broad Institute Genome Sequencing Center for Infectious Disease"/>
            <person name="Wu L."/>
            <person name="Ma J."/>
        </authorList>
    </citation>
    <scope>NUCLEOTIDE SEQUENCE [LARGE SCALE GENOMIC DNA]</scope>
    <source>
        <strain evidence="8">CGMCC 1.16855</strain>
    </source>
</reference>
<dbReference type="SUPFAM" id="SSF53850">
    <property type="entry name" value="Periplasmic binding protein-like II"/>
    <property type="match status" value="1"/>
</dbReference>
<dbReference type="PANTHER" id="PTHR30537">
    <property type="entry name" value="HTH-TYPE TRANSCRIPTIONAL REGULATOR"/>
    <property type="match status" value="1"/>
</dbReference>
<dbReference type="InterPro" id="IPR058163">
    <property type="entry name" value="LysR-type_TF_proteobact-type"/>
</dbReference>
<comment type="similarity">
    <text evidence="1">Belongs to the LysR transcriptional regulatory family.</text>
</comment>
<dbReference type="PROSITE" id="PS50931">
    <property type="entry name" value="HTH_LYSR"/>
    <property type="match status" value="1"/>
</dbReference>
<dbReference type="InterPro" id="IPR005119">
    <property type="entry name" value="LysR_subst-bd"/>
</dbReference>
<dbReference type="InterPro" id="IPR036388">
    <property type="entry name" value="WH-like_DNA-bd_sf"/>
</dbReference>
<dbReference type="SUPFAM" id="SSF46785">
    <property type="entry name" value="Winged helix' DNA-binding domain"/>
    <property type="match status" value="1"/>
</dbReference>
<dbReference type="Gene3D" id="1.10.10.10">
    <property type="entry name" value="Winged helix-like DNA-binding domain superfamily/Winged helix DNA-binding domain"/>
    <property type="match status" value="1"/>
</dbReference>
<comment type="caution">
    <text evidence="7">The sequence shown here is derived from an EMBL/GenBank/DDBJ whole genome shotgun (WGS) entry which is preliminary data.</text>
</comment>
<evidence type="ECO:0000256" key="4">
    <source>
        <dbReference type="ARBA" id="ARBA00023159"/>
    </source>
</evidence>